<reference evidence="6 7" key="1">
    <citation type="submission" date="2019-10" db="EMBL/GenBank/DDBJ databases">
        <title>Actinomadura rubteroloni sp. nov. and Actinomadura macrotermitis sp. nov., isolated from the gut of fungus growing-termite Macrotermes natalensis.</title>
        <authorList>
            <person name="Benndorf R."/>
            <person name="Martin K."/>
            <person name="Kuefner M."/>
            <person name="De Beer W."/>
            <person name="Kaster A.-K."/>
            <person name="Vollmers J."/>
            <person name="Poulsen M."/>
            <person name="Beemelmanns C."/>
        </authorList>
    </citation>
    <scope>NUCLEOTIDE SEQUENCE [LARGE SCALE GENOMIC DNA]</scope>
    <source>
        <strain evidence="6 7">RB68</strain>
    </source>
</reference>
<dbReference type="Pfam" id="PF13365">
    <property type="entry name" value="Trypsin_2"/>
    <property type="match status" value="1"/>
</dbReference>
<dbReference type="Proteomes" id="UP000487268">
    <property type="component" value="Unassembled WGS sequence"/>
</dbReference>
<evidence type="ECO:0000313" key="7">
    <source>
        <dbReference type="Proteomes" id="UP000487268"/>
    </source>
</evidence>
<dbReference type="GO" id="GO:0006508">
    <property type="term" value="P:proteolysis"/>
    <property type="evidence" value="ECO:0007669"/>
    <property type="project" value="UniProtKB-KW"/>
</dbReference>
<dbReference type="InterPro" id="IPR001478">
    <property type="entry name" value="PDZ"/>
</dbReference>
<keyword evidence="1" id="KW-0645">Protease</keyword>
<dbReference type="EMBL" id="WEGH01000006">
    <property type="protein sequence ID" value="MQY09550.1"/>
    <property type="molecule type" value="Genomic_DNA"/>
</dbReference>
<dbReference type="InterPro" id="IPR009003">
    <property type="entry name" value="Peptidase_S1_PA"/>
</dbReference>
<evidence type="ECO:0000256" key="2">
    <source>
        <dbReference type="ARBA" id="ARBA00022801"/>
    </source>
</evidence>
<feature type="domain" description="PDZ" evidence="5">
    <location>
        <begin position="276"/>
        <end position="362"/>
    </location>
</feature>
<comment type="caution">
    <text evidence="6">The sequence shown here is derived from an EMBL/GenBank/DDBJ whole genome shotgun (WGS) entry which is preliminary data.</text>
</comment>
<keyword evidence="4" id="KW-1133">Transmembrane helix</keyword>
<proteinExistence type="predicted"/>
<gene>
    <name evidence="6" type="ORF">ACRB68_76760</name>
</gene>
<dbReference type="SUPFAM" id="SSF50494">
    <property type="entry name" value="Trypsin-like serine proteases"/>
    <property type="match status" value="1"/>
</dbReference>
<keyword evidence="4" id="KW-0812">Transmembrane</keyword>
<keyword evidence="2" id="KW-0378">Hydrolase</keyword>
<dbReference type="PANTHER" id="PTHR43343:SF3">
    <property type="entry name" value="PROTEASE DO-LIKE 8, CHLOROPLASTIC"/>
    <property type="match status" value="1"/>
</dbReference>
<dbReference type="InterPro" id="IPR036034">
    <property type="entry name" value="PDZ_sf"/>
</dbReference>
<keyword evidence="7" id="KW-1185">Reference proteome</keyword>
<evidence type="ECO:0000259" key="5">
    <source>
        <dbReference type="SMART" id="SM00228"/>
    </source>
</evidence>
<dbReference type="InterPro" id="IPR051201">
    <property type="entry name" value="Chloro_Bact_Ser_Proteases"/>
</dbReference>
<dbReference type="AlphaFoldDB" id="A0A7K0C7X4"/>
<feature type="region of interest" description="Disordered" evidence="3">
    <location>
        <begin position="40"/>
        <end position="64"/>
    </location>
</feature>
<dbReference type="RefSeq" id="WP_328595300.1">
    <property type="nucleotide sequence ID" value="NZ_WEGH01000006.1"/>
</dbReference>
<dbReference type="GO" id="GO:0004252">
    <property type="term" value="F:serine-type endopeptidase activity"/>
    <property type="evidence" value="ECO:0007669"/>
    <property type="project" value="InterPro"/>
</dbReference>
<evidence type="ECO:0000313" key="6">
    <source>
        <dbReference type="EMBL" id="MQY09550.1"/>
    </source>
</evidence>
<dbReference type="PRINTS" id="PR00834">
    <property type="entry name" value="PROTEASES2C"/>
</dbReference>
<sequence length="378" mass="37742">MNQTHDDRQGSGAGTVLLLLTLLVAVGAFLFGRPLLGGGEGETAAAPPLPTSTRATARPSGRRPGVVNIETEQGLRGLRSAGTGIVLEPSGLVLTNNHVIQGATAITGTDTDNRRAYSAEVVGYDKSGDLAVIRLTGAAGLKPAAFGDSADVRIADPVTAVGNAGGKGGTPAVVTGRVTALEQTVTARDQSDGGTERLTGLIETSAPIKPGDSGGPLLDTDGKVIGINTAASGNFEMKQKGAVHRGYAIPAARALEVAAKIKRGEASATVHIGRTAMLGVQVRAVAAAGATPGAGGTGAAPAGGAQVAMVVPDAPAADAGVRAGAVITAMDGQPVDSPTRLTELMLAHHPGDVVRLEWRTADGQSRAAQVRLADGPAQ</sequence>
<dbReference type="Gene3D" id="2.30.42.10">
    <property type="match status" value="1"/>
</dbReference>
<dbReference type="InterPro" id="IPR001940">
    <property type="entry name" value="Peptidase_S1C"/>
</dbReference>
<dbReference type="PANTHER" id="PTHR43343">
    <property type="entry name" value="PEPTIDASE S12"/>
    <property type="match status" value="1"/>
</dbReference>
<evidence type="ECO:0000256" key="1">
    <source>
        <dbReference type="ARBA" id="ARBA00022670"/>
    </source>
</evidence>
<feature type="transmembrane region" description="Helical" evidence="4">
    <location>
        <begin position="12"/>
        <end position="31"/>
    </location>
</feature>
<organism evidence="6 7">
    <name type="scientific">Actinomadura macrotermitis</name>
    <dbReference type="NCBI Taxonomy" id="2585200"/>
    <lineage>
        <taxon>Bacteria</taxon>
        <taxon>Bacillati</taxon>
        <taxon>Actinomycetota</taxon>
        <taxon>Actinomycetes</taxon>
        <taxon>Streptosporangiales</taxon>
        <taxon>Thermomonosporaceae</taxon>
        <taxon>Actinomadura</taxon>
    </lineage>
</organism>
<dbReference type="SUPFAM" id="SSF50156">
    <property type="entry name" value="PDZ domain-like"/>
    <property type="match status" value="1"/>
</dbReference>
<name>A0A7K0C7X4_9ACTN</name>
<dbReference type="Gene3D" id="2.40.10.120">
    <property type="match status" value="1"/>
</dbReference>
<evidence type="ECO:0000256" key="4">
    <source>
        <dbReference type="SAM" id="Phobius"/>
    </source>
</evidence>
<dbReference type="SMART" id="SM00228">
    <property type="entry name" value="PDZ"/>
    <property type="match status" value="1"/>
</dbReference>
<dbReference type="Pfam" id="PF13180">
    <property type="entry name" value="PDZ_2"/>
    <property type="match status" value="1"/>
</dbReference>
<protein>
    <recommendedName>
        <fullName evidence="5">PDZ domain-containing protein</fullName>
    </recommendedName>
</protein>
<accession>A0A7K0C7X4</accession>
<evidence type="ECO:0000256" key="3">
    <source>
        <dbReference type="SAM" id="MobiDB-lite"/>
    </source>
</evidence>
<keyword evidence="4" id="KW-0472">Membrane</keyword>